<gene>
    <name evidence="5" type="ORF">LTR97_012877</name>
</gene>
<sequence>MSVNATETPASHSNSNSHQAWMYAHITTMLMAWIFCMPAALMLESRRPTGSFLAKCFFLLFDITGMVCGIAYRILAPDLYPGNAHQPLGWIVSLVAALWIVLSIIRSREAGNGKDGKMCDVSVMSTVNGDYLEHGRERNGAGSLELYGYQDRSCEQSLRGDEDDDRCDKDEDRRLMESPRTTEGWPSGLNAKILGCRIVQYIRLVLMATVLPLGFAAIVSGLAIWFGIFRSRHIFSGLAHCIKGGIFFFYGLLTFARYLGAFADVGWAWNVRPAHSTEHSRKGVVPSAEFTESFVICAYGASNVFLEHLNATRWTHVDLEHVSITVLFFGGGLLGMVLESSWVKRDSTSPPSNPLPALTILLLGAMMSMHHQSSHLSAALHAQWGTLLCGFAFARAATYILLHLSLVSAFPGKPFTEVVAAFCLVLGGLLMMLSAQDCVEAMDGFGLESMTVSAIGAGAVALVLAWEATVIGLRRCGSQSY</sequence>
<feature type="transmembrane region" description="Helical" evidence="2">
    <location>
        <begin position="20"/>
        <end position="40"/>
    </location>
</feature>
<dbReference type="InterPro" id="IPR018827">
    <property type="entry name" value="YTP1_C"/>
</dbReference>
<evidence type="ECO:0008006" key="7">
    <source>
        <dbReference type="Google" id="ProtNLM"/>
    </source>
</evidence>
<feature type="compositionally biased region" description="Basic and acidic residues" evidence="1">
    <location>
        <begin position="156"/>
        <end position="177"/>
    </location>
</feature>
<evidence type="ECO:0000313" key="6">
    <source>
        <dbReference type="Proteomes" id="UP001310594"/>
    </source>
</evidence>
<feature type="transmembrane region" description="Helical" evidence="2">
    <location>
        <begin position="453"/>
        <end position="473"/>
    </location>
</feature>
<feature type="transmembrane region" description="Helical" evidence="2">
    <location>
        <begin position="87"/>
        <end position="105"/>
    </location>
</feature>
<keyword evidence="2" id="KW-0472">Membrane</keyword>
<evidence type="ECO:0000259" key="4">
    <source>
        <dbReference type="Pfam" id="PF10355"/>
    </source>
</evidence>
<dbReference type="PANTHER" id="PTHR31685">
    <property type="entry name" value="INTEGRAL MEMBRANE PROTEIN (AFU_ORTHOLOGUE AFUA_6G12730)-RELATED"/>
    <property type="match status" value="1"/>
</dbReference>
<dbReference type="Pfam" id="PF10348">
    <property type="entry name" value="DUF2427"/>
    <property type="match status" value="1"/>
</dbReference>
<reference evidence="5" key="1">
    <citation type="submission" date="2023-08" db="EMBL/GenBank/DDBJ databases">
        <title>Black Yeasts Isolated from many extreme environments.</title>
        <authorList>
            <person name="Coleine C."/>
            <person name="Stajich J.E."/>
            <person name="Selbmann L."/>
        </authorList>
    </citation>
    <scope>NUCLEOTIDE SEQUENCE</scope>
    <source>
        <strain evidence="5">CCFEE 5810</strain>
    </source>
</reference>
<feature type="transmembrane region" description="Helical" evidence="2">
    <location>
        <begin position="322"/>
        <end position="343"/>
    </location>
</feature>
<feature type="transmembrane region" description="Helical" evidence="2">
    <location>
        <begin position="204"/>
        <end position="228"/>
    </location>
</feature>
<comment type="caution">
    <text evidence="5">The sequence shown here is derived from an EMBL/GenBank/DDBJ whole genome shotgun (WGS) entry which is preliminary data.</text>
</comment>
<keyword evidence="2" id="KW-1133">Transmembrane helix</keyword>
<feature type="transmembrane region" description="Helical" evidence="2">
    <location>
        <begin position="52"/>
        <end position="75"/>
    </location>
</feature>
<feature type="transmembrane region" description="Helical" evidence="2">
    <location>
        <begin position="355"/>
        <end position="372"/>
    </location>
</feature>
<feature type="transmembrane region" description="Helical" evidence="2">
    <location>
        <begin position="384"/>
        <end position="402"/>
    </location>
</feature>
<evidence type="ECO:0000256" key="1">
    <source>
        <dbReference type="SAM" id="MobiDB-lite"/>
    </source>
</evidence>
<evidence type="ECO:0000256" key="2">
    <source>
        <dbReference type="SAM" id="Phobius"/>
    </source>
</evidence>
<keyword evidence="2" id="KW-0812">Transmembrane</keyword>
<feature type="domain" description="DUF2427" evidence="3">
    <location>
        <begin position="13"/>
        <end position="106"/>
    </location>
</feature>
<feature type="domain" description="Protein YTP1-like C-terminal" evidence="4">
    <location>
        <begin position="214"/>
        <end position="474"/>
    </location>
</feature>
<dbReference type="Pfam" id="PF10355">
    <property type="entry name" value="Ytp1"/>
    <property type="match status" value="1"/>
</dbReference>
<dbReference type="InterPro" id="IPR018825">
    <property type="entry name" value="DUF2427"/>
</dbReference>
<feature type="transmembrane region" description="Helical" evidence="2">
    <location>
        <begin position="248"/>
        <end position="271"/>
    </location>
</feature>
<name>A0AAN7VW85_9PEZI</name>
<feature type="transmembrane region" description="Helical" evidence="2">
    <location>
        <begin position="283"/>
        <end position="302"/>
    </location>
</feature>
<feature type="region of interest" description="Disordered" evidence="1">
    <location>
        <begin position="156"/>
        <end position="182"/>
    </location>
</feature>
<accession>A0AAN7VW85</accession>
<dbReference type="Proteomes" id="UP001310594">
    <property type="component" value="Unassembled WGS sequence"/>
</dbReference>
<protein>
    <recommendedName>
        <fullName evidence="7">Integral membrane protein</fullName>
    </recommendedName>
</protein>
<organism evidence="5 6">
    <name type="scientific">Elasticomyces elasticus</name>
    <dbReference type="NCBI Taxonomy" id="574655"/>
    <lineage>
        <taxon>Eukaryota</taxon>
        <taxon>Fungi</taxon>
        <taxon>Dikarya</taxon>
        <taxon>Ascomycota</taxon>
        <taxon>Pezizomycotina</taxon>
        <taxon>Dothideomycetes</taxon>
        <taxon>Dothideomycetidae</taxon>
        <taxon>Mycosphaerellales</taxon>
        <taxon>Teratosphaeriaceae</taxon>
        <taxon>Elasticomyces</taxon>
    </lineage>
</organism>
<evidence type="ECO:0000259" key="3">
    <source>
        <dbReference type="Pfam" id="PF10348"/>
    </source>
</evidence>
<dbReference type="EMBL" id="JAVRQU010000031">
    <property type="protein sequence ID" value="KAK5689537.1"/>
    <property type="molecule type" value="Genomic_DNA"/>
</dbReference>
<feature type="transmembrane region" description="Helical" evidence="2">
    <location>
        <begin position="414"/>
        <end position="433"/>
    </location>
</feature>
<dbReference type="AlphaFoldDB" id="A0AAN7VW85"/>
<dbReference type="PANTHER" id="PTHR31685:SF3">
    <property type="entry name" value="INTEGRAL MEMBRANE PROTEIN (AFU_ORTHOLOGUE AFUA_6G12730)"/>
    <property type="match status" value="1"/>
</dbReference>
<proteinExistence type="predicted"/>
<evidence type="ECO:0000313" key="5">
    <source>
        <dbReference type="EMBL" id="KAK5689537.1"/>
    </source>
</evidence>